<reference evidence="5 6" key="1">
    <citation type="journal article" date="2018" name="Gigascience">
        <title>Genomes of trombidid mites reveal novel predicted allergens and laterally-transferred genes associated with secondary metabolism.</title>
        <authorList>
            <person name="Dong X."/>
            <person name="Chaisiri K."/>
            <person name="Xia D."/>
            <person name="Armstrong S.D."/>
            <person name="Fang Y."/>
            <person name="Donnelly M.J."/>
            <person name="Kadowaki T."/>
            <person name="McGarry J.W."/>
            <person name="Darby A.C."/>
            <person name="Makepeace B.L."/>
        </authorList>
    </citation>
    <scope>NUCLEOTIDE SEQUENCE [LARGE SCALE GENOMIC DNA]</scope>
    <source>
        <strain evidence="5">UoL-UT</strain>
    </source>
</reference>
<dbReference type="Proteomes" id="UP000288716">
    <property type="component" value="Unassembled WGS sequence"/>
</dbReference>
<dbReference type="InterPro" id="IPR007588">
    <property type="entry name" value="Znf_FLYWCH"/>
</dbReference>
<keyword evidence="3" id="KW-0862">Zinc</keyword>
<sequence length="234" mass="26925">MSLQYLKSQRGQKLIVDNYLFEKYANAKNDPFTSYWRCQDRQICKQKLTLTNGQYDASSIQHDHADHSSIIAQTLNKEKLKNAVLEQPSKGMKRVYDEVVRKQVASSRNPDETVANLPTFKEYGRTMHRVKSSLLTKDPKNLADMQLTGDWIETINKQQFVAINDGTSQRIVVFSTNDFAQRLANSEMIFADGTFKSVPKLFAQLYTFHAKYDEQMITLAYCLLPNKSAATYER</sequence>
<evidence type="ECO:0000256" key="2">
    <source>
        <dbReference type="ARBA" id="ARBA00022771"/>
    </source>
</evidence>
<feature type="domain" description="FLYWCH-type" evidence="4">
    <location>
        <begin position="5"/>
        <end position="64"/>
    </location>
</feature>
<feature type="non-terminal residue" evidence="5">
    <location>
        <position position="234"/>
    </location>
</feature>
<accession>A0A443RUP3</accession>
<dbReference type="VEuPathDB" id="VectorBase:LDEU012939"/>
<dbReference type="Gene3D" id="2.20.25.240">
    <property type="match status" value="1"/>
</dbReference>
<dbReference type="GO" id="GO:0008270">
    <property type="term" value="F:zinc ion binding"/>
    <property type="evidence" value="ECO:0007669"/>
    <property type="project" value="UniProtKB-KW"/>
</dbReference>
<dbReference type="EMBL" id="NCKV01030188">
    <property type="protein sequence ID" value="RWS19101.1"/>
    <property type="molecule type" value="Genomic_DNA"/>
</dbReference>
<dbReference type="STRING" id="299467.A0A443RUP3"/>
<evidence type="ECO:0000256" key="1">
    <source>
        <dbReference type="ARBA" id="ARBA00022723"/>
    </source>
</evidence>
<comment type="caution">
    <text evidence="5">The sequence shown here is derived from an EMBL/GenBank/DDBJ whole genome shotgun (WGS) entry which is preliminary data.</text>
</comment>
<evidence type="ECO:0000256" key="3">
    <source>
        <dbReference type="ARBA" id="ARBA00022833"/>
    </source>
</evidence>
<evidence type="ECO:0000313" key="6">
    <source>
        <dbReference type="Proteomes" id="UP000288716"/>
    </source>
</evidence>
<dbReference type="OrthoDB" id="90756at2759"/>
<organism evidence="5 6">
    <name type="scientific">Leptotrombidium deliense</name>
    <dbReference type="NCBI Taxonomy" id="299467"/>
    <lineage>
        <taxon>Eukaryota</taxon>
        <taxon>Metazoa</taxon>
        <taxon>Ecdysozoa</taxon>
        <taxon>Arthropoda</taxon>
        <taxon>Chelicerata</taxon>
        <taxon>Arachnida</taxon>
        <taxon>Acari</taxon>
        <taxon>Acariformes</taxon>
        <taxon>Trombidiformes</taxon>
        <taxon>Prostigmata</taxon>
        <taxon>Anystina</taxon>
        <taxon>Parasitengona</taxon>
        <taxon>Trombiculoidea</taxon>
        <taxon>Trombiculidae</taxon>
        <taxon>Leptotrombidium</taxon>
    </lineage>
</organism>
<name>A0A443RUP3_9ACAR</name>
<keyword evidence="6" id="KW-1185">Reference proteome</keyword>
<keyword evidence="1" id="KW-0479">Metal-binding</keyword>
<keyword evidence="2" id="KW-0863">Zinc-finger</keyword>
<dbReference type="AlphaFoldDB" id="A0A443RUP3"/>
<gene>
    <name evidence="5" type="ORF">B4U80_11224</name>
</gene>
<evidence type="ECO:0000259" key="4">
    <source>
        <dbReference type="Pfam" id="PF04500"/>
    </source>
</evidence>
<dbReference type="Pfam" id="PF04500">
    <property type="entry name" value="FLYWCH"/>
    <property type="match status" value="1"/>
</dbReference>
<protein>
    <recommendedName>
        <fullName evidence="4">FLYWCH-type domain-containing protein</fullName>
    </recommendedName>
</protein>
<evidence type="ECO:0000313" key="5">
    <source>
        <dbReference type="EMBL" id="RWS19101.1"/>
    </source>
</evidence>
<proteinExistence type="predicted"/>